<dbReference type="Pfam" id="PF10545">
    <property type="entry name" value="MADF_DNA_bdg"/>
    <property type="match status" value="1"/>
</dbReference>
<dbReference type="InParanoid" id="A0A482X638"/>
<evidence type="ECO:0000256" key="1">
    <source>
        <dbReference type="SAM" id="MobiDB-lite"/>
    </source>
</evidence>
<evidence type="ECO:0000313" key="3">
    <source>
        <dbReference type="EMBL" id="RZF41086.1"/>
    </source>
</evidence>
<dbReference type="GO" id="GO:0005634">
    <property type="term" value="C:nucleus"/>
    <property type="evidence" value="ECO:0007669"/>
    <property type="project" value="TreeGrafter"/>
</dbReference>
<dbReference type="Proteomes" id="UP000291343">
    <property type="component" value="Unassembled WGS sequence"/>
</dbReference>
<evidence type="ECO:0000313" key="4">
    <source>
        <dbReference type="Proteomes" id="UP000291343"/>
    </source>
</evidence>
<reference evidence="3 4" key="1">
    <citation type="journal article" date="2017" name="Gigascience">
        <title>Genome sequence of the small brown planthopper, Laodelphax striatellus.</title>
        <authorList>
            <person name="Zhu J."/>
            <person name="Jiang F."/>
            <person name="Wang X."/>
            <person name="Yang P."/>
            <person name="Bao Y."/>
            <person name="Zhao W."/>
            <person name="Wang W."/>
            <person name="Lu H."/>
            <person name="Wang Q."/>
            <person name="Cui N."/>
            <person name="Li J."/>
            <person name="Chen X."/>
            <person name="Luo L."/>
            <person name="Yu J."/>
            <person name="Kang L."/>
            <person name="Cui F."/>
        </authorList>
    </citation>
    <scope>NUCLEOTIDE SEQUENCE [LARGE SCALE GENOMIC DNA]</scope>
    <source>
        <strain evidence="3">Lst14</strain>
    </source>
</reference>
<dbReference type="InterPro" id="IPR006578">
    <property type="entry name" value="MADF-dom"/>
</dbReference>
<dbReference type="GO" id="GO:0005667">
    <property type="term" value="C:transcription regulator complex"/>
    <property type="evidence" value="ECO:0007669"/>
    <property type="project" value="TreeGrafter"/>
</dbReference>
<keyword evidence="4" id="KW-1185">Reference proteome</keyword>
<feature type="region of interest" description="Disordered" evidence="1">
    <location>
        <begin position="103"/>
        <end position="127"/>
    </location>
</feature>
<feature type="domain" description="MADF" evidence="2">
    <location>
        <begin position="9"/>
        <end position="100"/>
    </location>
</feature>
<proteinExistence type="predicted"/>
<name>A0A482X638_LAOST</name>
<dbReference type="GO" id="GO:0006357">
    <property type="term" value="P:regulation of transcription by RNA polymerase II"/>
    <property type="evidence" value="ECO:0007669"/>
    <property type="project" value="TreeGrafter"/>
</dbReference>
<dbReference type="PANTHER" id="PTHR12243:SF67">
    <property type="entry name" value="COREPRESSOR OF PANGOLIN, ISOFORM A-RELATED"/>
    <property type="match status" value="1"/>
</dbReference>
<sequence>MEECTTSEMLIEAVKENPILYDRTHKHYRNKFVNDRKWIEIGELLNIDGEAAKKRWRGLRDSYTKHLRAIRSNGRESLVLSRYKSWPWAEHMSFLTTSQDTAQADSNLSQVDTSNDTEDTGKQVASPSAVMDSSAFSPIIETTFSLNKQNTGLEKRRKILGNFSTRNPVKLPEIDDEIDLMFESFAKTVKRFSPKRKIILKAKLAKLIFEEELANFNDLPVKCDSCSVSVSDHWTTNNPGMDYSEHDSDTDIMNSQKEKAVHFLLK</sequence>
<comment type="caution">
    <text evidence="3">The sequence shown here is derived from an EMBL/GenBank/DDBJ whole genome shotgun (WGS) entry which is preliminary data.</text>
</comment>
<protein>
    <recommendedName>
        <fullName evidence="2">MADF domain-containing protein</fullName>
    </recommendedName>
</protein>
<dbReference type="EMBL" id="QKKF02017260">
    <property type="protein sequence ID" value="RZF41086.1"/>
    <property type="molecule type" value="Genomic_DNA"/>
</dbReference>
<organism evidence="3 4">
    <name type="scientific">Laodelphax striatellus</name>
    <name type="common">Small brown planthopper</name>
    <name type="synonym">Delphax striatella</name>
    <dbReference type="NCBI Taxonomy" id="195883"/>
    <lineage>
        <taxon>Eukaryota</taxon>
        <taxon>Metazoa</taxon>
        <taxon>Ecdysozoa</taxon>
        <taxon>Arthropoda</taxon>
        <taxon>Hexapoda</taxon>
        <taxon>Insecta</taxon>
        <taxon>Pterygota</taxon>
        <taxon>Neoptera</taxon>
        <taxon>Paraneoptera</taxon>
        <taxon>Hemiptera</taxon>
        <taxon>Auchenorrhyncha</taxon>
        <taxon>Fulgoroidea</taxon>
        <taxon>Delphacidae</taxon>
        <taxon>Criomorphinae</taxon>
        <taxon>Laodelphax</taxon>
    </lineage>
</organism>
<feature type="compositionally biased region" description="Polar residues" evidence="1">
    <location>
        <begin position="103"/>
        <end position="114"/>
    </location>
</feature>
<dbReference type="SMART" id="SM00595">
    <property type="entry name" value="MADF"/>
    <property type="match status" value="1"/>
</dbReference>
<accession>A0A482X638</accession>
<evidence type="ECO:0000259" key="2">
    <source>
        <dbReference type="PROSITE" id="PS51029"/>
    </source>
</evidence>
<dbReference type="PANTHER" id="PTHR12243">
    <property type="entry name" value="MADF DOMAIN TRANSCRIPTION FACTOR"/>
    <property type="match status" value="1"/>
</dbReference>
<gene>
    <name evidence="3" type="ORF">LSTR_LSTR002718</name>
</gene>
<dbReference type="OrthoDB" id="6621996at2759"/>
<dbReference type="InterPro" id="IPR039353">
    <property type="entry name" value="TF_Adf1"/>
</dbReference>
<dbReference type="AlphaFoldDB" id="A0A482X638"/>
<dbReference type="PROSITE" id="PS51029">
    <property type="entry name" value="MADF"/>
    <property type="match status" value="1"/>
</dbReference>